<evidence type="ECO:0000313" key="1">
    <source>
        <dbReference type="EMBL" id="WQD39492.1"/>
    </source>
</evidence>
<keyword evidence="2" id="KW-1185">Reference proteome</keyword>
<dbReference type="RefSeq" id="WP_114788934.1">
    <property type="nucleotide sequence ID" value="NZ_CP139960.1"/>
</dbReference>
<accession>A0ABZ0WAG8</accession>
<reference evidence="1 2" key="1">
    <citation type="submission" date="2023-12" db="EMBL/GenBank/DDBJ databases">
        <title>Genome sequencing and assembly of bacterial species from a model synthetic community.</title>
        <authorList>
            <person name="Hogle S.L."/>
        </authorList>
    </citation>
    <scope>NUCLEOTIDE SEQUENCE [LARGE SCALE GENOMIC DNA]</scope>
    <source>
        <strain evidence="1 2">HAMBI_3031</strain>
    </source>
</reference>
<protein>
    <submittedName>
        <fullName evidence="1">Uncharacterized protein</fullName>
    </submittedName>
</protein>
<sequence>MKYILLFLIPALCALPGKSQPLDYSCGPKIDNYSNIYFTLFQQDSSNLYAFNYNRSAYFLDIFLKSDLSQTAHIPIPLPSKDSIKFDFENLFVLKDRFLVFYSYFNKSDQAIKLEMLAFDAAGKRMGTIKQLDELPGKNEKRAGTFIITNRPLENKFLSYGYKRNKGYYYLNLDHFDYEGNKLESQDFVIDNSRFLEESFNSGETICRLERDRFNEKTASWFLSFYSSSSSKVQSIDINPAAGSKINIAGKFGSYMENGVLYLLSPYTTGMFAQKARGVYLVTADLKEQRVLNRAVIPFKEEISEGVDSEDFSLASCIITDIIPIKTGLRVLFESRLMTSAYGVPTGYNLGNIVALDIDSNFMLKDINRIYKKQVARPASVRYMGFIPLSHNDATFCIYNELPQNLGRADDKIKNVKSASTDATVVISAALGSAGGQKDILIEKAGKNEITAILPRTGLKDAFRKGCIYALVQKGGDVVLTKIFAP</sequence>
<name>A0ABZ0WAG8_9BACT</name>
<gene>
    <name evidence="1" type="ORF">U0035_04940</name>
</gene>
<evidence type="ECO:0000313" key="2">
    <source>
        <dbReference type="Proteomes" id="UP001325680"/>
    </source>
</evidence>
<dbReference type="Proteomes" id="UP001325680">
    <property type="component" value="Chromosome"/>
</dbReference>
<proteinExistence type="predicted"/>
<organism evidence="1 2">
    <name type="scientific">Niabella yanshanensis</name>
    <dbReference type="NCBI Taxonomy" id="577386"/>
    <lineage>
        <taxon>Bacteria</taxon>
        <taxon>Pseudomonadati</taxon>
        <taxon>Bacteroidota</taxon>
        <taxon>Chitinophagia</taxon>
        <taxon>Chitinophagales</taxon>
        <taxon>Chitinophagaceae</taxon>
        <taxon>Niabella</taxon>
    </lineage>
</organism>
<dbReference type="EMBL" id="CP139960">
    <property type="protein sequence ID" value="WQD39492.1"/>
    <property type="molecule type" value="Genomic_DNA"/>
</dbReference>